<feature type="domain" description="WxL" evidence="3">
    <location>
        <begin position="49"/>
        <end position="208"/>
    </location>
</feature>
<dbReference type="EMBL" id="JQCA01000025">
    <property type="protein sequence ID" value="KRO04744.1"/>
    <property type="molecule type" value="Genomic_DNA"/>
</dbReference>
<name>A0A0R2LSZ8_9LACO</name>
<accession>A0A0R2LSZ8</accession>
<evidence type="ECO:0000259" key="3">
    <source>
        <dbReference type="Pfam" id="PF13731"/>
    </source>
</evidence>
<feature type="signal peptide" evidence="2">
    <location>
        <begin position="1"/>
        <end position="23"/>
    </location>
</feature>
<reference evidence="4 5" key="1">
    <citation type="journal article" date="2015" name="Genome Announc.">
        <title>Expanding the biotechnology potential of lactobacilli through comparative genomics of 213 strains and associated genera.</title>
        <authorList>
            <person name="Sun Z."/>
            <person name="Harris H.M."/>
            <person name="McCann A."/>
            <person name="Guo C."/>
            <person name="Argimon S."/>
            <person name="Zhang W."/>
            <person name="Yang X."/>
            <person name="Jeffery I.B."/>
            <person name="Cooney J.C."/>
            <person name="Kagawa T.F."/>
            <person name="Liu W."/>
            <person name="Song Y."/>
            <person name="Salvetti E."/>
            <person name="Wrobel A."/>
            <person name="Rasinkangas P."/>
            <person name="Parkhill J."/>
            <person name="Rea M.C."/>
            <person name="O'Sullivan O."/>
            <person name="Ritari J."/>
            <person name="Douillard F.P."/>
            <person name="Paul Ross R."/>
            <person name="Yang R."/>
            <person name="Briner A.E."/>
            <person name="Felis G.E."/>
            <person name="de Vos W.M."/>
            <person name="Barrangou R."/>
            <person name="Klaenhammer T.R."/>
            <person name="Caufield P.W."/>
            <person name="Cui Y."/>
            <person name="Zhang H."/>
            <person name="O'Toole P.W."/>
        </authorList>
    </citation>
    <scope>NUCLEOTIDE SEQUENCE [LARGE SCALE GENOMIC DNA]</scope>
    <source>
        <strain evidence="4 5">DSM 22467</strain>
    </source>
</reference>
<dbReference type="InterPro" id="IPR027994">
    <property type="entry name" value="WxL_dom"/>
</dbReference>
<sequence>MKTALLGGAALLALGFGVVPVAAATTDTSSSDSTSSSSSVGPTSESTTTTAEFDTDPNATITLSSAPNISFGKNITPNGPTNGNYTAVTVDNPIGVSNPGLGSGWSVQVKNSAFTDTTGDTLSGAVLDLAAPTVAAANTGNPSAKPDAMALSLNGTDANEILLSAPLKGGLGIWDGSYSPSSVTLAVPAGQMGGTYTSTMTWQLSDTPE</sequence>
<evidence type="ECO:0000256" key="2">
    <source>
        <dbReference type="SAM" id="SignalP"/>
    </source>
</evidence>
<comment type="caution">
    <text evidence="4">The sequence shown here is derived from an EMBL/GenBank/DDBJ whole genome shotgun (WGS) entry which is preliminary data.</text>
</comment>
<keyword evidence="5" id="KW-1185">Reference proteome</keyword>
<dbReference type="Proteomes" id="UP000051906">
    <property type="component" value="Unassembled WGS sequence"/>
</dbReference>
<gene>
    <name evidence="4" type="ORF">IV54_GL000922</name>
</gene>
<proteinExistence type="predicted"/>
<evidence type="ECO:0000256" key="1">
    <source>
        <dbReference type="SAM" id="MobiDB-lite"/>
    </source>
</evidence>
<feature type="compositionally biased region" description="Low complexity" evidence="1">
    <location>
        <begin position="26"/>
        <end position="52"/>
    </location>
</feature>
<organism evidence="4 5">
    <name type="scientific">Levilactobacillus paucivorans</name>
    <dbReference type="NCBI Taxonomy" id="616990"/>
    <lineage>
        <taxon>Bacteria</taxon>
        <taxon>Bacillati</taxon>
        <taxon>Bacillota</taxon>
        <taxon>Bacilli</taxon>
        <taxon>Lactobacillales</taxon>
        <taxon>Lactobacillaceae</taxon>
        <taxon>Levilactobacillus</taxon>
    </lineage>
</organism>
<feature type="region of interest" description="Disordered" evidence="1">
    <location>
        <begin position="26"/>
        <end position="58"/>
    </location>
</feature>
<evidence type="ECO:0000313" key="4">
    <source>
        <dbReference type="EMBL" id="KRO04744.1"/>
    </source>
</evidence>
<keyword evidence="2" id="KW-0732">Signal</keyword>
<dbReference type="Pfam" id="PF13731">
    <property type="entry name" value="WxL"/>
    <property type="match status" value="1"/>
</dbReference>
<feature type="chain" id="PRO_5006420147" evidence="2">
    <location>
        <begin position="24"/>
        <end position="209"/>
    </location>
</feature>
<protein>
    <submittedName>
        <fullName evidence="4">Cell surface protein</fullName>
    </submittedName>
</protein>
<dbReference type="STRING" id="616990.IV54_GL000922"/>
<dbReference type="PATRIC" id="fig|616990.3.peg.994"/>
<dbReference type="AlphaFoldDB" id="A0A0R2LSZ8"/>
<evidence type="ECO:0000313" key="5">
    <source>
        <dbReference type="Proteomes" id="UP000051906"/>
    </source>
</evidence>